<keyword evidence="3" id="KW-1185">Reference proteome</keyword>
<protein>
    <submittedName>
        <fullName evidence="2">Uncharacterized protein</fullName>
    </submittedName>
</protein>
<feature type="region of interest" description="Disordered" evidence="1">
    <location>
        <begin position="167"/>
        <end position="200"/>
    </location>
</feature>
<feature type="region of interest" description="Disordered" evidence="1">
    <location>
        <begin position="217"/>
        <end position="240"/>
    </location>
</feature>
<dbReference type="Proteomes" id="UP000245119">
    <property type="component" value="Linkage Group LG10"/>
</dbReference>
<name>A0A2T7NR92_POMCA</name>
<evidence type="ECO:0000256" key="1">
    <source>
        <dbReference type="SAM" id="MobiDB-lite"/>
    </source>
</evidence>
<gene>
    <name evidence="2" type="ORF">C0Q70_16964</name>
</gene>
<feature type="compositionally biased region" description="Low complexity" evidence="1">
    <location>
        <begin position="179"/>
        <end position="200"/>
    </location>
</feature>
<dbReference type="EMBL" id="PZQS01000010">
    <property type="protein sequence ID" value="PVD23691.1"/>
    <property type="molecule type" value="Genomic_DNA"/>
</dbReference>
<sequence length="240" mass="26150">MSKSRNLSSVSKYRTVSAQNTHCAQDLRSEIAKLEHQRTNRLRELSHQTNQVRRLSTDVSAIDINGPSARPVCHRPTLELTSPRVPRLRNLHPREKDPATGSSTTKKSAAKKIEHATQQQPTLPPVNHKKKEVVGKDNVATSMPQIIISGHDSDPEVTPKVEVEGGKTSLAGQGHRRGSLISNGSVGSLSSDSESLSQSSGNLLDLRYQRSRSNSVPIVIPLQQPPRPSAARELLPRAAA</sequence>
<comment type="caution">
    <text evidence="2">The sequence shown here is derived from an EMBL/GenBank/DDBJ whole genome shotgun (WGS) entry which is preliminary data.</text>
</comment>
<feature type="region of interest" description="Disordered" evidence="1">
    <location>
        <begin position="1"/>
        <end position="20"/>
    </location>
</feature>
<accession>A0A2T7NR92</accession>
<evidence type="ECO:0000313" key="2">
    <source>
        <dbReference type="EMBL" id="PVD23691.1"/>
    </source>
</evidence>
<feature type="region of interest" description="Disordered" evidence="1">
    <location>
        <begin position="66"/>
        <end position="131"/>
    </location>
</feature>
<dbReference type="AlphaFoldDB" id="A0A2T7NR92"/>
<evidence type="ECO:0000313" key="3">
    <source>
        <dbReference type="Proteomes" id="UP000245119"/>
    </source>
</evidence>
<organism evidence="2 3">
    <name type="scientific">Pomacea canaliculata</name>
    <name type="common">Golden apple snail</name>
    <dbReference type="NCBI Taxonomy" id="400727"/>
    <lineage>
        <taxon>Eukaryota</taxon>
        <taxon>Metazoa</taxon>
        <taxon>Spiralia</taxon>
        <taxon>Lophotrochozoa</taxon>
        <taxon>Mollusca</taxon>
        <taxon>Gastropoda</taxon>
        <taxon>Caenogastropoda</taxon>
        <taxon>Architaenioglossa</taxon>
        <taxon>Ampullarioidea</taxon>
        <taxon>Ampullariidae</taxon>
        <taxon>Pomacea</taxon>
    </lineage>
</organism>
<proteinExistence type="predicted"/>
<reference evidence="2 3" key="1">
    <citation type="submission" date="2018-04" db="EMBL/GenBank/DDBJ databases">
        <title>The genome of golden apple snail Pomacea canaliculata provides insight into stress tolerance and invasive adaptation.</title>
        <authorList>
            <person name="Liu C."/>
            <person name="Liu B."/>
            <person name="Ren Y."/>
            <person name="Zhang Y."/>
            <person name="Wang H."/>
            <person name="Li S."/>
            <person name="Jiang F."/>
            <person name="Yin L."/>
            <person name="Zhang G."/>
            <person name="Qian W."/>
            <person name="Fan W."/>
        </authorList>
    </citation>
    <scope>NUCLEOTIDE SEQUENCE [LARGE SCALE GENOMIC DNA]</scope>
    <source>
        <strain evidence="2">SZHN2017</strain>
        <tissue evidence="2">Muscle</tissue>
    </source>
</reference>